<reference evidence="1 2" key="1">
    <citation type="submission" date="2023-07" db="EMBL/GenBank/DDBJ databases">
        <title>Sorghum-associated microbial communities from plants grown in Nebraska, USA.</title>
        <authorList>
            <person name="Schachtman D."/>
        </authorList>
    </citation>
    <scope>NUCLEOTIDE SEQUENCE [LARGE SCALE GENOMIC DNA]</scope>
    <source>
        <strain evidence="1 2">BE57</strain>
    </source>
</reference>
<organism evidence="1 2">
    <name type="scientific">Dyadobacter fermentans</name>
    <dbReference type="NCBI Taxonomy" id="94254"/>
    <lineage>
        <taxon>Bacteria</taxon>
        <taxon>Pseudomonadati</taxon>
        <taxon>Bacteroidota</taxon>
        <taxon>Cytophagia</taxon>
        <taxon>Cytophagales</taxon>
        <taxon>Spirosomataceae</taxon>
        <taxon>Dyadobacter</taxon>
    </lineage>
</organism>
<sequence>MQAETTDYQTVKKLGCRYLNVCQLANFASNNSALRQAISGYRYTKAGPRPSAFILTLKL</sequence>
<name>A0ABU1R6Y7_9BACT</name>
<evidence type="ECO:0000313" key="2">
    <source>
        <dbReference type="Proteomes" id="UP001264980"/>
    </source>
</evidence>
<gene>
    <name evidence="1" type="ORF">J2W84_006229</name>
</gene>
<accession>A0ABU1R6Y7</accession>
<proteinExistence type="predicted"/>
<keyword evidence="2" id="KW-1185">Reference proteome</keyword>
<evidence type="ECO:0000313" key="1">
    <source>
        <dbReference type="EMBL" id="MDR6809164.1"/>
    </source>
</evidence>
<dbReference type="Proteomes" id="UP001264980">
    <property type="component" value="Unassembled WGS sequence"/>
</dbReference>
<dbReference type="EMBL" id="JAVDTI010000008">
    <property type="protein sequence ID" value="MDR6809164.1"/>
    <property type="molecule type" value="Genomic_DNA"/>
</dbReference>
<protein>
    <submittedName>
        <fullName evidence="1">Uncharacterized protein</fullName>
    </submittedName>
</protein>
<comment type="caution">
    <text evidence="1">The sequence shown here is derived from an EMBL/GenBank/DDBJ whole genome shotgun (WGS) entry which is preliminary data.</text>
</comment>